<feature type="compositionally biased region" description="Basic and acidic residues" evidence="1">
    <location>
        <begin position="356"/>
        <end position="371"/>
    </location>
</feature>
<keyword evidence="2" id="KW-0812">Transmembrane</keyword>
<feature type="region of interest" description="Disordered" evidence="1">
    <location>
        <begin position="325"/>
        <end position="414"/>
    </location>
</feature>
<keyword evidence="2" id="KW-1133">Transmembrane helix</keyword>
<sequence>MTKGTFNKRYFEILHKGKAQRSALKGPFRALRLCVLCILAPVMLIATPLYLRYHVYNEQVYPLGVSDMRLVDTSVSTMWCQKQIIRANTTFNAYLLSAHPDTQPDPVHISMTRKLVLSNDMKEYWGFYLLKGSIVTVSSCVRWPGASMVMIKGHKHLKECAYLGDNSSEEKSKQFEDESDNVEDANRPATMVKKKEGVIVSTNNVTLNDTHEVYNDEPFDLADLAITTKGGNNVHLRYAEEIRRRQLKKLRKDHHGDLKQELNNEKPKANKNQTSTEMFDEILNKLKKMGDKGTQMLEQLNKELANKTSEQNDEISKMQKKVEKLLKPSGHNSSRKQDNVQTALNANKTAGAVGTTERESESEKEGKKELSESVDDGGVDREDETNSNERKDEMKLRHDRSRKKRFRSAEEVGRMTRELHEDMGEEENVAEEVGVPRKMGHGIEYIRGRVNETTPNDSSKSEFWSSFSSSEERLMECEGLLLNLPLTPHRHCEPNYPHDTVLESNTVSYKIPSNGYYFFIYNSENEVQTNYLKIKFQLEKIVYNVSNAMASCTNETDACTLPLNFFSEQKVVLELPYNQNESTLNDEFLAISQCEPRTSLYLLCVVAVPVVIVMFAFQ</sequence>
<dbReference type="EMBL" id="HBUF01312133">
    <property type="protein sequence ID" value="CAG6693384.1"/>
    <property type="molecule type" value="Transcribed_RNA"/>
</dbReference>
<feature type="transmembrane region" description="Helical" evidence="2">
    <location>
        <begin position="30"/>
        <end position="51"/>
    </location>
</feature>
<evidence type="ECO:0000313" key="5">
    <source>
        <dbReference type="EMBL" id="CAG6639891.1"/>
    </source>
</evidence>
<feature type="compositionally biased region" description="Polar residues" evidence="1">
    <location>
        <begin position="339"/>
        <end position="348"/>
    </location>
</feature>
<evidence type="ECO:0000256" key="2">
    <source>
        <dbReference type="SAM" id="Phobius"/>
    </source>
</evidence>
<dbReference type="PANTHER" id="PTHR39077:SF1">
    <property type="entry name" value="E3 UBIQUITIN-PROTEIN LIGASE APD1-4 MIDDLE DOMAIN-CONTAINING PROTEIN"/>
    <property type="match status" value="1"/>
</dbReference>
<dbReference type="Pfam" id="PF16040">
    <property type="entry name" value="APD1-4_N"/>
    <property type="match status" value="1"/>
</dbReference>
<evidence type="ECO:0000256" key="1">
    <source>
        <dbReference type="SAM" id="MobiDB-lite"/>
    </source>
</evidence>
<organism evidence="5">
    <name type="scientific">Cacopsylla melanoneura</name>
    <dbReference type="NCBI Taxonomy" id="428564"/>
    <lineage>
        <taxon>Eukaryota</taxon>
        <taxon>Metazoa</taxon>
        <taxon>Ecdysozoa</taxon>
        <taxon>Arthropoda</taxon>
        <taxon>Hexapoda</taxon>
        <taxon>Insecta</taxon>
        <taxon>Pterygota</taxon>
        <taxon>Neoptera</taxon>
        <taxon>Paraneoptera</taxon>
        <taxon>Hemiptera</taxon>
        <taxon>Sternorrhyncha</taxon>
        <taxon>Psylloidea</taxon>
        <taxon>Psyllidae</taxon>
        <taxon>Psyllinae</taxon>
        <taxon>Cacopsylla</taxon>
    </lineage>
</organism>
<evidence type="ECO:0000259" key="4">
    <source>
        <dbReference type="Pfam" id="PF16041"/>
    </source>
</evidence>
<feature type="compositionally biased region" description="Acidic residues" evidence="1">
    <location>
        <begin position="372"/>
        <end position="386"/>
    </location>
</feature>
<dbReference type="PANTHER" id="PTHR39077">
    <property type="entry name" value="DUF4793 DOMAIN-CONTAINING PROTEIN"/>
    <property type="match status" value="1"/>
</dbReference>
<dbReference type="EMBL" id="HBUF01109359">
    <property type="protein sequence ID" value="CAG6639891.1"/>
    <property type="molecule type" value="Transcribed_RNA"/>
</dbReference>
<name>A0A8D8QX21_9HEMI</name>
<feature type="transmembrane region" description="Helical" evidence="2">
    <location>
        <begin position="599"/>
        <end position="617"/>
    </location>
</feature>
<feature type="compositionally biased region" description="Basic and acidic residues" evidence="1">
    <location>
        <begin position="387"/>
        <end position="396"/>
    </location>
</feature>
<dbReference type="AlphaFoldDB" id="A0A8D8QX21"/>
<proteinExistence type="predicted"/>
<feature type="compositionally biased region" description="Basic residues" evidence="1">
    <location>
        <begin position="397"/>
        <end position="406"/>
    </location>
</feature>
<evidence type="ECO:0008006" key="6">
    <source>
        <dbReference type="Google" id="ProtNLM"/>
    </source>
</evidence>
<dbReference type="Pfam" id="PF16041">
    <property type="entry name" value="APD1-4_M"/>
    <property type="match status" value="1"/>
</dbReference>
<protein>
    <recommendedName>
        <fullName evidence="6">E3 ubiquitin-protein ligase APD1-4 middle domain-containing protein</fullName>
    </recommendedName>
</protein>
<feature type="region of interest" description="Disordered" evidence="1">
    <location>
        <begin position="253"/>
        <end position="275"/>
    </location>
</feature>
<reference evidence="5" key="1">
    <citation type="submission" date="2021-05" db="EMBL/GenBank/DDBJ databases">
        <authorList>
            <person name="Alioto T."/>
            <person name="Alioto T."/>
            <person name="Gomez Garrido J."/>
        </authorList>
    </citation>
    <scope>NUCLEOTIDE SEQUENCE</scope>
</reference>
<evidence type="ECO:0000259" key="3">
    <source>
        <dbReference type="Pfam" id="PF16040"/>
    </source>
</evidence>
<feature type="domain" description="E3 ubiquitin-protein ligase APD1-4 N-terminal" evidence="3">
    <location>
        <begin position="88"/>
        <end position="157"/>
    </location>
</feature>
<dbReference type="InterPro" id="IPR032010">
    <property type="entry name" value="APD1-4_M"/>
</dbReference>
<feature type="domain" description="E3 ubiquitin-protein ligase APD1-4 middle" evidence="4">
    <location>
        <begin position="507"/>
        <end position="615"/>
    </location>
</feature>
<accession>A0A8D8QX21</accession>
<dbReference type="InterPro" id="IPR032008">
    <property type="entry name" value="APD1-4_N"/>
</dbReference>
<feature type="compositionally biased region" description="Basic and acidic residues" evidence="1">
    <location>
        <begin position="254"/>
        <end position="268"/>
    </location>
</feature>
<keyword evidence="2" id="KW-0472">Membrane</keyword>